<keyword evidence="4" id="KW-1185">Reference proteome</keyword>
<evidence type="ECO:0000259" key="2">
    <source>
        <dbReference type="Pfam" id="PF07282"/>
    </source>
</evidence>
<dbReference type="GO" id="GO:0003677">
    <property type="term" value="F:DNA binding"/>
    <property type="evidence" value="ECO:0007669"/>
    <property type="project" value="UniProtKB-KW"/>
</dbReference>
<organism evidence="3 4">
    <name type="scientific">Helicobacter mehlei</name>
    <dbReference type="NCBI Taxonomy" id="2316080"/>
    <lineage>
        <taxon>Bacteria</taxon>
        <taxon>Pseudomonadati</taxon>
        <taxon>Campylobacterota</taxon>
        <taxon>Epsilonproteobacteria</taxon>
        <taxon>Campylobacterales</taxon>
        <taxon>Helicobacteraceae</taxon>
        <taxon>Helicobacter</taxon>
    </lineage>
</organism>
<dbReference type="EMBL" id="VKGC01000087">
    <property type="protein sequence ID" value="TSA78492.1"/>
    <property type="molecule type" value="Genomic_DNA"/>
</dbReference>
<dbReference type="AlphaFoldDB" id="A0A553UE64"/>
<dbReference type="Proteomes" id="UP000319322">
    <property type="component" value="Unassembled WGS sequence"/>
</dbReference>
<comment type="caution">
    <text evidence="3">The sequence shown here is derived from an EMBL/GenBank/DDBJ whole genome shotgun (WGS) entry which is preliminary data.</text>
</comment>
<dbReference type="Pfam" id="PF07282">
    <property type="entry name" value="Cas12f1-like_TNB"/>
    <property type="match status" value="1"/>
</dbReference>
<protein>
    <submittedName>
        <fullName evidence="3">Transposase</fullName>
    </submittedName>
</protein>
<gene>
    <name evidence="3" type="ORF">FNE76_08185</name>
</gene>
<reference evidence="4" key="1">
    <citation type="submission" date="2019-07" db="EMBL/GenBank/DDBJ databases">
        <title>Helicobacter labacensis sp. nov., Helicobacter mehlei sp. nov. and Helicobacter vulpis sp. nov., isolated from gastric mucosa of red fox (Vulpis vulpis).</title>
        <authorList>
            <person name="Papic B."/>
        </authorList>
    </citation>
    <scope>NUCLEOTIDE SEQUENCE [LARGE SCALE GENOMIC DNA]</scope>
    <source>
        <strain evidence="4">L8b</strain>
    </source>
</reference>
<keyword evidence="1" id="KW-0238">DNA-binding</keyword>
<reference evidence="3 4" key="3">
    <citation type="submission" date="2019-07" db="EMBL/GenBank/DDBJ databases">
        <authorList>
            <person name="Papic B."/>
        </authorList>
    </citation>
    <scope>NUCLEOTIDE SEQUENCE [LARGE SCALE GENOMIC DNA]</scope>
    <source>
        <strain evidence="3 4">L8b</strain>
    </source>
</reference>
<reference evidence="3 4" key="2">
    <citation type="submission" date="2019-07" db="EMBL/GenBank/DDBJ databases">
        <title>Helicobacter labacensis sp. nov., Helicobacter mehlei sp. nov. and Helicobacter vulpis sp. nov., isolated from gastric mucosa of red fox (Vulpis vulpis).</title>
        <authorList>
            <person name="Kusar D."/>
            <person name="Gruntar I."/>
            <person name="Pate M."/>
            <person name="Zajc U."/>
            <person name="Ocepek M."/>
        </authorList>
    </citation>
    <scope>NUCLEOTIDE SEQUENCE [LARGE SCALE GENOMIC DNA]</scope>
    <source>
        <strain evidence="3 4">L8b</strain>
    </source>
</reference>
<evidence type="ECO:0000313" key="4">
    <source>
        <dbReference type="Proteomes" id="UP000319322"/>
    </source>
</evidence>
<feature type="domain" description="Cas12f1-like TNB" evidence="2">
    <location>
        <begin position="5"/>
        <end position="58"/>
    </location>
</feature>
<evidence type="ECO:0000313" key="3">
    <source>
        <dbReference type="EMBL" id="TSA78492.1"/>
    </source>
</evidence>
<feature type="non-terminal residue" evidence="3">
    <location>
        <position position="58"/>
    </location>
</feature>
<evidence type="ECO:0000256" key="1">
    <source>
        <dbReference type="ARBA" id="ARBA00023125"/>
    </source>
</evidence>
<name>A0A553UE64_9HELI</name>
<accession>A0A553UE64</accession>
<dbReference type="InterPro" id="IPR010095">
    <property type="entry name" value="Cas12f1-like_TNB"/>
</dbReference>
<sequence length="58" mass="6568">MAILERKTQVVKIDRFYPSSKICSSCGALKEDLSLKDRVFHYPSCGFSLDRDLNASIN</sequence>
<proteinExistence type="predicted"/>